<dbReference type="EMBL" id="CVRI01000025">
    <property type="protein sequence ID" value="CRK92313.1"/>
    <property type="molecule type" value="Genomic_DNA"/>
</dbReference>
<name>A0A1J1I1R2_9DIPT</name>
<dbReference type="AlphaFoldDB" id="A0A1J1I1R2"/>
<sequence length="91" mass="10963">MQKQKREINIIDMIPAIYYQFARLGLCKAFNLFHKFSRREVTPQFEVHLSQMQLRYVSRCQLDFNNFFFVLFPGMFFNSLSSPGILINFKR</sequence>
<evidence type="ECO:0000313" key="3">
    <source>
        <dbReference type="Proteomes" id="UP000183832"/>
    </source>
</evidence>
<accession>A0A1J1I1R2</accession>
<dbReference type="Proteomes" id="UP000183832">
    <property type="component" value="Unassembled WGS sequence"/>
</dbReference>
<evidence type="ECO:0000256" key="1">
    <source>
        <dbReference type="SAM" id="Phobius"/>
    </source>
</evidence>
<keyword evidence="3" id="KW-1185">Reference proteome</keyword>
<keyword evidence="1" id="KW-0812">Transmembrane</keyword>
<evidence type="ECO:0000313" key="2">
    <source>
        <dbReference type="EMBL" id="CRK92313.1"/>
    </source>
</evidence>
<keyword evidence="1" id="KW-0472">Membrane</keyword>
<keyword evidence="1" id="KW-1133">Transmembrane helix</keyword>
<organism evidence="2 3">
    <name type="scientific">Clunio marinus</name>
    <dbReference type="NCBI Taxonomy" id="568069"/>
    <lineage>
        <taxon>Eukaryota</taxon>
        <taxon>Metazoa</taxon>
        <taxon>Ecdysozoa</taxon>
        <taxon>Arthropoda</taxon>
        <taxon>Hexapoda</taxon>
        <taxon>Insecta</taxon>
        <taxon>Pterygota</taxon>
        <taxon>Neoptera</taxon>
        <taxon>Endopterygota</taxon>
        <taxon>Diptera</taxon>
        <taxon>Nematocera</taxon>
        <taxon>Chironomoidea</taxon>
        <taxon>Chironomidae</taxon>
        <taxon>Clunio</taxon>
    </lineage>
</organism>
<proteinExistence type="predicted"/>
<gene>
    <name evidence="2" type="ORF">CLUMA_CG005876</name>
</gene>
<feature type="transmembrane region" description="Helical" evidence="1">
    <location>
        <begin position="67"/>
        <end position="89"/>
    </location>
</feature>
<protein>
    <submittedName>
        <fullName evidence="2">CLUMA_CG005876, isoform A</fullName>
    </submittedName>
</protein>
<reference evidence="2 3" key="1">
    <citation type="submission" date="2015-04" db="EMBL/GenBank/DDBJ databases">
        <authorList>
            <person name="Syromyatnikov M.Y."/>
            <person name="Popov V.N."/>
        </authorList>
    </citation>
    <scope>NUCLEOTIDE SEQUENCE [LARGE SCALE GENOMIC DNA]</scope>
</reference>